<dbReference type="Pfam" id="PF01425">
    <property type="entry name" value="Amidase"/>
    <property type="match status" value="1"/>
</dbReference>
<protein>
    <recommendedName>
        <fullName evidence="1">Amidase domain-containing protein</fullName>
    </recommendedName>
</protein>
<accession>A0A0L7K942</accession>
<dbReference type="KEGG" id="pfh:PFHG_01167"/>
<feature type="domain" description="Amidase" evidence="1">
    <location>
        <begin position="217"/>
        <end position="412"/>
    </location>
</feature>
<dbReference type="GO" id="GO:0050567">
    <property type="term" value="F:glutaminyl-tRNA synthase (glutamine-hydrolyzing) activity"/>
    <property type="evidence" value="ECO:0007669"/>
    <property type="project" value="TreeGrafter"/>
</dbReference>
<dbReference type="InterPro" id="IPR023631">
    <property type="entry name" value="Amidase_dom"/>
</dbReference>
<evidence type="ECO:0000259" key="1">
    <source>
        <dbReference type="Pfam" id="PF01425"/>
    </source>
</evidence>
<dbReference type="InterPro" id="IPR000120">
    <property type="entry name" value="Amidase"/>
</dbReference>
<name>A0A0L7K942_PLAFX</name>
<dbReference type="EMBL" id="CH671936">
    <property type="protein sequence ID" value="KOB59409.1"/>
    <property type="molecule type" value="Genomic_DNA"/>
</dbReference>
<dbReference type="VEuPathDB" id="PlasmoDB:PfHB3_040020100"/>
<reference evidence="2 3" key="1">
    <citation type="submission" date="2006-03" db="EMBL/GenBank/DDBJ databases">
        <title>Annotation of Plasmodium falciparum HB3.</title>
        <authorList>
            <consortium name="The Broad Institute Genome Sequencing Platform"/>
            <person name="Volkman S.K."/>
            <person name="Neafsey D.E."/>
            <person name="Dash A.P."/>
            <person name="Chitnis C.E."/>
            <person name="Hartl D.L."/>
            <person name="Young S.K."/>
            <person name="Zeng Q."/>
            <person name="Koehrsen M."/>
            <person name="Alvarado L."/>
            <person name="Berlin A."/>
            <person name="Borenstein D."/>
            <person name="Chapman S.B."/>
            <person name="Chen Z."/>
            <person name="Engels R."/>
            <person name="Freedman E."/>
            <person name="Gellesch M."/>
            <person name="Goldberg J."/>
            <person name="Griggs A."/>
            <person name="Gujja S."/>
            <person name="Heilman E.R."/>
            <person name="Heiman D.I."/>
            <person name="Howarth C."/>
            <person name="Jen D."/>
            <person name="Larson L."/>
            <person name="Mehta T."/>
            <person name="Neiman D."/>
            <person name="Park D."/>
            <person name="Pearson M."/>
            <person name="Roberts A."/>
            <person name="Saif S."/>
            <person name="Shea T."/>
            <person name="Shenoy N."/>
            <person name="Sisk P."/>
            <person name="Stolte C."/>
            <person name="Sykes S."/>
            <person name="Walk T."/>
            <person name="White J."/>
            <person name="Yandava C."/>
            <person name="Haas B."/>
            <person name="Henn M.R."/>
            <person name="Nusbaum C."/>
            <person name="Birren B."/>
        </authorList>
    </citation>
    <scope>NUCLEOTIDE SEQUENCE [LARGE SCALE GENOMIC DNA]</scope>
    <source>
        <strain evidence="2">HB3</strain>
    </source>
</reference>
<reference evidence="3" key="2">
    <citation type="submission" date="2006-03" db="EMBL/GenBank/DDBJ databases">
        <title>The genome sequence of the Plasmodium falciparum HB3.</title>
        <authorList>
            <consortium name="The Broad Institute Genome Sequencing Platform"/>
            <person name="Birren B."/>
            <person name="Lander E."/>
            <person name="Galagan J."/>
            <person name="Nusbaum C."/>
            <person name="Devon K."/>
            <person name="Henn M."/>
            <person name="Jaffe D."/>
            <person name="Butler J."/>
            <person name="Alvarez P."/>
            <person name="Gnerre S."/>
            <person name="Grabherr M."/>
            <person name="Kleber M."/>
            <person name="Mauceli E."/>
            <person name="Brockman W."/>
            <person name="MacCallum I.A."/>
            <person name="Rounsley S."/>
            <person name="Young S."/>
            <person name="LaButti K."/>
            <person name="Pushparaj V."/>
            <person name="DeCaprio D."/>
            <person name="Crawford M."/>
            <person name="Koehrsen M."/>
            <person name="Engels R."/>
            <person name="Montgomery P."/>
            <person name="Pearson M."/>
            <person name="Howarth C."/>
            <person name="Larson L."/>
            <person name="Luoma S."/>
            <person name="White J."/>
            <person name="Kodira C."/>
            <person name="Zeng Q."/>
            <person name="Oleary S."/>
            <person name="Yandava C."/>
            <person name="Alvarado L."/>
            <person name="Wirth D."/>
            <person name="Volkman S."/>
            <person name="Hartl D."/>
        </authorList>
    </citation>
    <scope>NUCLEOTIDE SEQUENCE [LARGE SCALE GENOMIC DNA]</scope>
</reference>
<dbReference type="AlphaFoldDB" id="A0A0L7K942"/>
<evidence type="ECO:0000313" key="2">
    <source>
        <dbReference type="EMBL" id="KOB59409.1"/>
    </source>
</evidence>
<evidence type="ECO:0000313" key="3">
    <source>
        <dbReference type="Proteomes" id="UP000054289"/>
    </source>
</evidence>
<dbReference type="PANTHER" id="PTHR11895">
    <property type="entry name" value="TRANSAMIDASE"/>
    <property type="match status" value="1"/>
</dbReference>
<dbReference type="PANTHER" id="PTHR11895:SF7">
    <property type="entry name" value="GLUTAMYL-TRNA(GLN) AMIDOTRANSFERASE SUBUNIT A, MITOCHONDRIAL"/>
    <property type="match status" value="1"/>
</dbReference>
<dbReference type="Proteomes" id="UP000054289">
    <property type="component" value="Unassembled WGS sequence"/>
</dbReference>
<dbReference type="InterPro" id="IPR036928">
    <property type="entry name" value="AS_sf"/>
</dbReference>
<dbReference type="SUPFAM" id="SSF75304">
    <property type="entry name" value="Amidase signature (AS) enzymes"/>
    <property type="match status" value="2"/>
</dbReference>
<sequence length="848" mass="98783">MYLFFFIKIFYIIIIFYNIEKVNNYKSSCILLIKNNKLIRIPSFGHPKNYSANINNNVHKLLCTENKKQGKNRKTKKKNIYIYKINKKCGDLKCELINKTCLTFVPTSKKIINNMLFNKHNNDNNKNKTGHLKDYKIYNVMEKKHFYNQHDSYDELNSSEIYLIRKQILNSHKNKLKHIFEKHITNKICNHNINKYNSFTYIYSMNKIHKQLDRLYNIYEKWNVINKQNKSTQGNRIKKLPKLFGIPIVIKDNIITKGIPTKAGSQILVKYIPTYDSTVVKKLKKCGAVIIGKTHMDEFAMGSCTNKSKNPFNETILSCGGSSGGSASCVGSRIFNCSINTDTGGSIRTPAALCGCIGFKPSYGRISRYGIIPYNEETDVVGFIVNNVFDCSILLDALCGKDDRDITTINIEEMVENKMEYGKEDQNEDDDNIRNNIKCDEHKIKNNIKCDEHKIKNNIKCDEHKIKNNIKCDEHKKDDDNIRNNIICDDHKKDDDNIRNNVKCNDHKKDDDNIRNNVKCNDHKKDDDNIRNNVKCSDHKCGKRKIKFFSLLKKYYYSNTFQSSTPLNNITFGYINENNLKEYFVDDIINKNYIYVIEGMKKLGSSFKQIELPNLIDYCYLYYLYSMTIANSNLSRINGINYNMHNINKESNFIKNVRSNLIDDHVLSRIISGSIISSYFQNKKNDITYIFYIMKEHLIYTLKEIFKKGVNYILLPSLPRSNNLKDNDHNNTNYSNEHLLKKNITYEHKISTNDLDNYRDNIIINNTTHGYNKYMKEIFSVISSISGFPSMVIPVGTFTKEFNEPLSFQIIGDNLNELGLLKVALAYKQHMQVNKKLHENLKMHQKGR</sequence>
<dbReference type="OMA" id="EFAMGSC"/>
<gene>
    <name evidence="2" type="ORF">PFHG_01167</name>
</gene>
<dbReference type="FunFam" id="3.90.1300.10:FF:000007">
    <property type="entry name" value="Glutamyl-tRNA(Gln) amidotransferase subunit A"/>
    <property type="match status" value="1"/>
</dbReference>
<dbReference type="OrthoDB" id="421993at2759"/>
<proteinExistence type="predicted"/>
<dbReference type="Gene3D" id="3.90.1300.10">
    <property type="entry name" value="Amidase signature (AS) domain"/>
    <property type="match status" value="2"/>
</dbReference>
<organism evidence="2 3">
    <name type="scientific">Plasmodium falciparum (isolate HB3)</name>
    <dbReference type="NCBI Taxonomy" id="137071"/>
    <lineage>
        <taxon>Eukaryota</taxon>
        <taxon>Sar</taxon>
        <taxon>Alveolata</taxon>
        <taxon>Apicomplexa</taxon>
        <taxon>Aconoidasida</taxon>
        <taxon>Haemosporida</taxon>
        <taxon>Plasmodiidae</taxon>
        <taxon>Plasmodium</taxon>
        <taxon>Plasmodium (Laverania)</taxon>
    </lineage>
</organism>